<dbReference type="SUPFAM" id="SSF50952">
    <property type="entry name" value="Soluble quinoprotein glucose dehydrogenase"/>
    <property type="match status" value="1"/>
</dbReference>
<name>A0A972VVH5_9GAMM</name>
<dbReference type="EMBL" id="JABMOJ010000030">
    <property type="protein sequence ID" value="NQV63867.1"/>
    <property type="molecule type" value="Genomic_DNA"/>
</dbReference>
<accession>A0A972VVH5</accession>
<keyword evidence="1" id="KW-0732">Signal</keyword>
<feature type="chain" id="PRO_5037311085" evidence="1">
    <location>
        <begin position="31"/>
        <end position="399"/>
    </location>
</feature>
<dbReference type="InterPro" id="IPR012938">
    <property type="entry name" value="Glc/Sorbosone_DH"/>
</dbReference>
<dbReference type="PANTHER" id="PTHR33546:SF1">
    <property type="entry name" value="LARGE, MULTIFUNCTIONAL SECRETED PROTEIN"/>
    <property type="match status" value="1"/>
</dbReference>
<dbReference type="AlphaFoldDB" id="A0A972VVH5"/>
<evidence type="ECO:0000256" key="1">
    <source>
        <dbReference type="SAM" id="SignalP"/>
    </source>
</evidence>
<dbReference type="InterPro" id="IPR011041">
    <property type="entry name" value="Quinoprot_gluc/sorb_DH_b-prop"/>
</dbReference>
<protein>
    <submittedName>
        <fullName evidence="3">PQQ-dependent sugar dehydrogenase</fullName>
    </submittedName>
</protein>
<dbReference type="Proteomes" id="UP000754644">
    <property type="component" value="Unassembled WGS sequence"/>
</dbReference>
<reference evidence="3" key="1">
    <citation type="submission" date="2020-05" db="EMBL/GenBank/DDBJ databases">
        <title>Sulfur intermediates as new biogeochemical hubs in an aquatic model microbial ecosystem.</title>
        <authorList>
            <person name="Vigneron A."/>
        </authorList>
    </citation>
    <scope>NUCLEOTIDE SEQUENCE</scope>
    <source>
        <strain evidence="3">Bin.250</strain>
    </source>
</reference>
<organism evidence="3 4">
    <name type="scientific">SAR86 cluster bacterium</name>
    <dbReference type="NCBI Taxonomy" id="2030880"/>
    <lineage>
        <taxon>Bacteria</taxon>
        <taxon>Pseudomonadati</taxon>
        <taxon>Pseudomonadota</taxon>
        <taxon>Gammaproteobacteria</taxon>
        <taxon>SAR86 cluster</taxon>
    </lineage>
</organism>
<dbReference type="InterPro" id="IPR011042">
    <property type="entry name" value="6-blade_b-propeller_TolB-like"/>
</dbReference>
<feature type="domain" description="Glucose/Sorbosone dehydrogenase" evidence="2">
    <location>
        <begin position="130"/>
        <end position="304"/>
    </location>
</feature>
<sequence length="399" mass="44030">MKDQIITFKLKSKYHLLAILTSVFCALTQAADPLPLEKLNMPTGFSIAVFAEVENPRQMALGEDGAIYVGSLRAGKVHRLRDIDGDGKADQVTLVAADLDLPSGLAYRDGDLYVGAVNQILAFRDIKQQLLNKAPKQLATSEVLTTALPTERHHGWKYLAFGPDGYLYIPVGAPCNICQPDSPFASIQRMNVDASPATFEPYALGVRNTVGFDWHPDTGELWFTDNGRDMLGDDLPPCELNRVTQAGQHFGYPFFHGQSIPDPEFSAGHNPTDYIEPALDLGPHVAPLGMMFYTGTMLPSAYHKQILIPEHGSWNRTPEAGPTGYRITLARMDDQGGMHYEVLVDGWLQDNVAWGRPADLLQMADGSILIADDKANVIYRLSYSEPAIETPILEQITYR</sequence>
<feature type="signal peptide" evidence="1">
    <location>
        <begin position="1"/>
        <end position="30"/>
    </location>
</feature>
<evidence type="ECO:0000313" key="4">
    <source>
        <dbReference type="Proteomes" id="UP000754644"/>
    </source>
</evidence>
<dbReference type="PANTHER" id="PTHR33546">
    <property type="entry name" value="LARGE, MULTIFUNCTIONAL SECRETED PROTEIN-RELATED"/>
    <property type="match status" value="1"/>
</dbReference>
<dbReference type="Gene3D" id="2.120.10.30">
    <property type="entry name" value="TolB, C-terminal domain"/>
    <property type="match status" value="1"/>
</dbReference>
<dbReference type="Pfam" id="PF07995">
    <property type="entry name" value="GSDH"/>
    <property type="match status" value="1"/>
</dbReference>
<evidence type="ECO:0000259" key="2">
    <source>
        <dbReference type="Pfam" id="PF07995"/>
    </source>
</evidence>
<gene>
    <name evidence="3" type="ORF">HQ497_00760</name>
</gene>
<comment type="caution">
    <text evidence="3">The sequence shown here is derived from an EMBL/GenBank/DDBJ whole genome shotgun (WGS) entry which is preliminary data.</text>
</comment>
<evidence type="ECO:0000313" key="3">
    <source>
        <dbReference type="EMBL" id="NQV63867.1"/>
    </source>
</evidence>
<proteinExistence type="predicted"/>